<dbReference type="SUPFAM" id="SSF52821">
    <property type="entry name" value="Rhodanese/Cell cycle control phosphatase"/>
    <property type="match status" value="1"/>
</dbReference>
<protein>
    <submittedName>
        <fullName evidence="3">Rhodanese domain-containing protein</fullName>
    </submittedName>
</protein>
<evidence type="ECO:0000313" key="4">
    <source>
        <dbReference type="Proteomes" id="UP000254150"/>
    </source>
</evidence>
<dbReference type="EMBL" id="UHID01000007">
    <property type="protein sequence ID" value="SUP59663.1"/>
    <property type="molecule type" value="Genomic_DNA"/>
</dbReference>
<feature type="region of interest" description="Disordered" evidence="1">
    <location>
        <begin position="1"/>
        <end position="214"/>
    </location>
</feature>
<feature type="compositionally biased region" description="Pro residues" evidence="1">
    <location>
        <begin position="14"/>
        <end position="30"/>
    </location>
</feature>
<dbReference type="InterPro" id="IPR036873">
    <property type="entry name" value="Rhodanese-like_dom_sf"/>
</dbReference>
<dbReference type="AlphaFoldDB" id="A0A380P379"/>
<gene>
    <name evidence="3" type="ORF">NCTC7807_03718</name>
</gene>
<feature type="compositionally biased region" description="Low complexity" evidence="1">
    <location>
        <begin position="168"/>
        <end position="188"/>
    </location>
</feature>
<proteinExistence type="predicted"/>
<feature type="compositionally biased region" description="Low complexity" evidence="1">
    <location>
        <begin position="31"/>
        <end position="72"/>
    </location>
</feature>
<reference evidence="3 4" key="1">
    <citation type="submission" date="2018-06" db="EMBL/GenBank/DDBJ databases">
        <authorList>
            <consortium name="Pathogen Informatics"/>
            <person name="Doyle S."/>
        </authorList>
    </citation>
    <scope>NUCLEOTIDE SEQUENCE [LARGE SCALE GENOMIC DNA]</scope>
    <source>
        <strain evidence="3 4">NCTC7807</strain>
    </source>
</reference>
<dbReference type="SMART" id="SM00450">
    <property type="entry name" value="RHOD"/>
    <property type="match status" value="1"/>
</dbReference>
<feature type="compositionally biased region" description="Low complexity" evidence="1">
    <location>
        <begin position="200"/>
        <end position="211"/>
    </location>
</feature>
<accession>A0A380P379</accession>
<feature type="compositionally biased region" description="Pro residues" evidence="1">
    <location>
        <begin position="189"/>
        <end position="199"/>
    </location>
</feature>
<sequence>MTGSDSFLSASPGAPSPRPTLPASPAPRPPRIGASPTAPAAARFTTTTAAPPTAAAGGPANGRTAAPAAFTADHVPVPAGHTAVPTADGRTSANAPPAANNLTDHHPTTPATADGVPAAIPVGTPPGNPTGTPAATPPHASATVPAKEPTPEVTTGGPATAPTPGPPETARYTAPTSPATHAPTNAPAQRPPANAPVPSAPATTPADTTAPVSIDTHLERVRSRLTRLSPEQAQEAARHGALLVDIRYAALRDRDGLIPGALVVERNELEWRLDPQGTHRLSEADCHDRQIVVICNEGYASSLAAASLRDLGLHRATDLVGGFQAWRAAGLAVTAPASP</sequence>
<dbReference type="PANTHER" id="PTHR44086">
    <property type="entry name" value="THIOSULFATE SULFURTRANSFERASE RDL2, MITOCHONDRIAL-RELATED"/>
    <property type="match status" value="1"/>
</dbReference>
<dbReference type="PROSITE" id="PS50206">
    <property type="entry name" value="RHODANESE_3"/>
    <property type="match status" value="1"/>
</dbReference>
<evidence type="ECO:0000256" key="1">
    <source>
        <dbReference type="SAM" id="MobiDB-lite"/>
    </source>
</evidence>
<dbReference type="Proteomes" id="UP000254150">
    <property type="component" value="Unassembled WGS sequence"/>
</dbReference>
<organism evidence="3 4">
    <name type="scientific">Streptomyces griseus</name>
    <dbReference type="NCBI Taxonomy" id="1911"/>
    <lineage>
        <taxon>Bacteria</taxon>
        <taxon>Bacillati</taxon>
        <taxon>Actinomycetota</taxon>
        <taxon>Actinomycetes</taxon>
        <taxon>Kitasatosporales</taxon>
        <taxon>Streptomycetaceae</taxon>
        <taxon>Streptomyces</taxon>
    </lineage>
</organism>
<dbReference type="PANTHER" id="PTHR44086:SF10">
    <property type="entry name" value="THIOSULFATE SULFURTRANSFERASE_RHODANESE-LIKE DOMAIN-CONTAINING PROTEIN 3"/>
    <property type="match status" value="1"/>
</dbReference>
<dbReference type="Gene3D" id="3.40.250.10">
    <property type="entry name" value="Rhodanese-like domain"/>
    <property type="match status" value="1"/>
</dbReference>
<dbReference type="Pfam" id="PF00581">
    <property type="entry name" value="Rhodanese"/>
    <property type="match status" value="1"/>
</dbReference>
<feature type="compositionally biased region" description="Low complexity" evidence="1">
    <location>
        <begin position="129"/>
        <end position="160"/>
    </location>
</feature>
<dbReference type="GO" id="GO:0004792">
    <property type="term" value="F:thiosulfate-cyanide sulfurtransferase activity"/>
    <property type="evidence" value="ECO:0007669"/>
    <property type="project" value="TreeGrafter"/>
</dbReference>
<dbReference type="InterPro" id="IPR001763">
    <property type="entry name" value="Rhodanese-like_dom"/>
</dbReference>
<evidence type="ECO:0000313" key="3">
    <source>
        <dbReference type="EMBL" id="SUP59663.1"/>
    </source>
</evidence>
<feature type="domain" description="Rhodanese" evidence="2">
    <location>
        <begin position="237"/>
        <end position="335"/>
    </location>
</feature>
<name>A0A380P379_STRGR</name>
<evidence type="ECO:0000259" key="2">
    <source>
        <dbReference type="PROSITE" id="PS50206"/>
    </source>
</evidence>